<dbReference type="Gene3D" id="2.60.120.560">
    <property type="entry name" value="Exo-inulinase, domain 1"/>
    <property type="match status" value="2"/>
</dbReference>
<protein>
    <submittedName>
        <fullName evidence="4">Uncharacterized protein</fullName>
    </submittedName>
</protein>
<name>A0A5M6D2U6_9BACT</name>
<dbReference type="SUPFAM" id="SSF51120">
    <property type="entry name" value="beta-Roll"/>
    <property type="match status" value="5"/>
</dbReference>
<comment type="caution">
    <text evidence="4">The sequence shown here is derived from an EMBL/GenBank/DDBJ whole genome shotgun (WGS) entry which is preliminary data.</text>
</comment>
<dbReference type="GO" id="GO:0000272">
    <property type="term" value="P:polysaccharide catabolic process"/>
    <property type="evidence" value="ECO:0007669"/>
    <property type="project" value="InterPro"/>
</dbReference>
<sequence length="7384" mass="760638">MGPSSDLRSHRPDPNPQPAPRRRKKRWNRWRRRIAYEALEARRVLAAQLAFPMDATDLTLSLESGSFYLRDGMGDSVVTPVAQSSSIDITGTDGDDELTLDASILASGLTITFIGDGFDALTVSEDADFELRDGVLDVGSETYSLDGFEMVRLTGGSSANRLLLNGWTDGFSFDGSGGADTLEAAYQSGDLETLWSVTGVNEGTLQAGEFSNVENLDGADASDGDDVFRFEAGGSLSGTIDGRGGNDYVVGGDQDNTWNISSADEGDLGGSEFVSIENLVGGNRDDQFIFADGATISGQVRGGALDATGAEQKIDTTAAETLKNLTVAVDQLDFSAYTTAIVVDLDAPSVTGIGTVAEINSVVGGQATDQILGRKLYLDPQNSQFDATPQSVLWTLTGDDQGTVDDLAFQGFEELVGQADIRDLFVFESGSSLSGTIDGGSGGLDGFMVEGDGSAGSIDIAYNPTGNDVSGTVIVNAVTVRFAGMDRQSITLGDDQDRVIQGTIFDDEIYVRADPNTAGKIEIEFSELMIYDAIDGTSNNKLSVTNPSGSLTIEGLDGTDTIEVQSLDPLFSADLYLFGSQYSAANEALGLQPVVDDPFVDTVIFSGDVKTGNGYLEVYAEKIDVKDDVTIDTGTNDVFLRARLLGVAELENLSPLLYTNRAVSIDVGQRSVIKGNGIYLYSQSEDRTLSDTLGASQDLNNFVIGPLLGQLTDQLALPAKVLLKTSDAKVTVKQDAQIIAKGTVGIYANAVAESSGVISSSLVTIGYVQADAIADIQINKNVLISAVDSVVITANGSATADLSASTSQDTSAYPTPGGKQVAGSLAISNATVDSNVDVKKGARILAGKTANVWADGQLDSSAGADSGTFADATAALAFSLQFSNAEITTNVDGTIEARAEPGYTVKIEIDPTVTKSDQIGYVNYTDDTIYVGPHALVSGDSITYTNRRGNSIGFLVDGRSYVVVPDLNDPERIRLAENETLAAIGKYVDLIKDYAGVATANNEHVFEASDVDPSNDSIELNRNGAAVFNAVELGQAVVLEAVDSNGDPIDSFDDNGDPIIVGGLQLGGTYYVVADTAENNLQGDTRFADAQVIGLAESENEARAGVRISLGSVDLSSLGSGVNLRISSKHVLDSGFVTGVGVQSTLDASDSSVAGSGLSSENSKTSFLESVEGVATANAFDTIFSSFTKSYSDKAPKGANSKLSVSGALAFSYTDHVVTTDIGANATLQSNEDLEVVATINESYVITAHTDSEPQQTQTQKGTNSGTNAESSAPVAIGASIDVGIYNNSATATVADGAKLDALRATRVISDVSYPFLTRFDEFIPLSPGEFVDSVREEGYEFFTKYLDGTLGLKDSLFNSWATSSSSGTKAGIAGAINVLVFTNASNAIVESNAEINQNASWHDDSSNPHPNQADQQDDGLGEQTVSVEATNYMQTVNMTGIFSLPNFSKDPTRSYDKFTDRISLNPLGTDGKVGIGGAVYVNVLTNTTNAIVKNGAKIDSGGDGGFNIKAEEAMFVVNLTQSGAKADTFALGGSVAYTKQTSDTLAKLGESAIVTGRNVRVYAGDLVTQANWVGALALADAVGAGISVAVNEVDRETYAVIGDETITDSQISSPRTTSGIDVSEAVVVNAISDGNLWAFSIAGAAAFTTSGKSIPDDTPQQGQVNSDVSSSVTPAIAGAASGAVNIVKSVTQASIVDAGLLKAGDVTVSASETQFQFSLTGSAALAFSGSKAAGALTGEFSLNDIRAITDAFVVDTKIEADDVVVEAIRSGDLHAIAAGLALAAGKSAGTFSGSLSINLMTNSKDENGDPTNETRAYLDGVDLIVDSVLVDASDTMTITADGGGFTIALSSGVSVALGLGVAVNDIGSASRAYVKDSTINAAGDIGVTATMAPTIDSLSMAGSLAVSAGGIGTNFSLTGAGAGSGNYIDTTAEAYIKGSENGLEPAIVTTNGGKVYVVADDQSKIHSDAGAIGVSLAFSTTGNLINLTFAVSVGIHEISNTVKAYIDGSTLDVADDLEVLATNESTIEVLTIGGALGSGAFTGAGAGNSITNTTKAYIKGGGSDPGIDVGGDVYVEASDISTVAVDAGAVGLGLVFASTPGIALAGSFGASAAVNEVENVVEASVEDATIDASGKIDITATTESIIEALTIAGAGAVAISTGSSFLGLAIAGAGTGSGNSIKNKTKAYVKNGSDLESGTGDRVFVEASDTSTIKADAVAGALSFTLGTGASVAIGVTIAENTIENTTKAFVDDAVIDSGGEAVLSAISDATISALTVAVAASVTISTGDDAIAISAAGEGAQSTNTIANTTQAYVTGGGKVFSDAGSMVSVTASDTSTLTADAAGGTVALSVSPSGFSAALAISAGLSYNDIGNTVSAYVDGASEIDSDGSVTISATSNQTIDAYALAVAAAVALVNPKQGFSVALAGAGGIAKNEITSTTSAYASGGSTVTGVGDVSISATDTSVIIADVSGIAGSLSVVGASVGITETTNDIDNQIKAYVDGSDVTSTLGGVAIDATTTATATATLLTVSVSVQIGAALGLADGEAGISGQTQAYVGSGSTITARSGNVSVGASTTAAATTHSEGGAGAIGVGVSSMSANATIDMDTDAHIAEDTVIEAGSVDVTAEGTHTVDSLILTVGIGLAVAGNTGFATASIDSDVNAFVGPAGTLGSGVTQATIESGGYVNVDAKSTDDVTVLAEGGAGGGAAAKGHLYADGDIAGATHAFIGDGTHVSGLDGGQMPGDLTVKAEMLAALIDVDVLVGGGSLTVAVTGGDTGEITIDRSVYAYLADDVDVQMNATGSSGGNATISAIGRGEADAKVETYAGSILVEAHSPKSVVKLTPEIQASLGDNSVLNASGDVEVTATLSDQPPAGTTTPSDLIQGVDAASDTLDFEFDLSTGEVVTYVVPSGQSAIAGLEDGREYEVIDAGDDKISFGAQFDAVGGVDSARDTITFSAARKLRTGDAVRLDDGGSTSVIEPWQLNLPSSDPAYVDPSQVFYVRAMDQQTDSSGNPLGVTTIKLARTKTEAEADLPSFDAADVSGSTITVPGVVFAEDQAVTYRAAAVSEFSASNVDVSVLSGVLLTANGEVVPNTDADNLYLPNHGFSDGDAVVYRRQGSGPEIGELQDGETYYVIKLGENEIQLAATYENAIGDDSVSNPQPPVPIEIEVSSDAGAETVIHSLELSIDGLEDGVTYYVVNSNASTGEFQLAESPGANPLTLNTAHRDGQHSIGVEGIDLVASTDTHALLHQLVFDLGSSTVDKNDGHSLAGPGGISLDLISPPTGDGKSSSTVKGGGGGAIDVGDVRATLEDDSSVQSFLGANSVITAGGDVQLSATSQHNASTNVDNQAGGVIKVGIVRTRIDQTTDTDAYLDDSASITAEGDVSLTALTDIENDLVAYAGGGGAIGAAVSDTASRVQFDTTATVGEDASIVAGGAVKIHSDSTVDAFTDSSAFVIALGAGADADGLDDNGKNDTEFGGGIQIGVDNVAVTTDVVIGKRALVEGGTVDLDAKVSKLKAKAVADAQAYGGVTTAYADAEINIDSNSNATIASDAVIRGLQGVDIQSRHSEVDVDRKPTATAVGLIPPQEAKEKGDSDLKSIVDADAGATIYAGPRVSAFAGDTDLKDDGGFSHLALYVQANEGQVDGGGGGNRTFDIRWDADVVINSGPSPELVIDANGTIQRAVNVSVDDGAAGASRTSGTIASDDIVVNDIVNDDAGEVLFEAKDGVINGDQGEFSMLDGYEFVSIINGSDKDLILNRIDVVNTAATNSSSPPRPRIVLVSDDVNIDFDLQRDIDPSLVDVQNLGAGDLGLNGAINNPIGETFLYNSGGDIVNGADVTSFAQLISLYTGKTAGTGSVLSNELDIDSAAGSVGAGATGRIVVQLVESNARSELLKVVADQSIWLDLTGIQRVSDTDTAPTVLDLDIKFIEAGDTADVLLRSGVLETSSADIDGVYVDSPNDSSDAPDKTFYTRYSNDGTRGRRDAGAYGGTAADIEIDYDFEIIRSGGVVDTGDIIIAAANPSSPTTSRNNVVNVEAVTNVKGSGHLDIDTNGLVDATEGSGNMRVGNIISRYDDVILSSPKSIVDAASGDGAPPAGDATADVSGKNITLDATDSIGSTSNFLEINSSYSAFGVLVATSADGTFVQETAGDLNIDTVDVSAGDASIVSVAGAILDGRGGGSGDTAWNIRATSVDLDANGGGIGESTNDLEIDTRQQQQGHLYADASDDIYLEEVDGALDVLQVESFAGLVRLTVRESSDLDEDLNLLTGGVAWIEEDASVTLSRGRIAAAESVELRIGDGFVLPTAAEVLAGLVDSTAGIIVRGDHNDSDSGYGTSMVLQGEITPGDQAKTELFGNVDVDSYSFLQTLLGGVTRAFGSASAAVPSDSTVDDGEDQFLVSMLRTMDVASLHTLTLDGQADTDTYQVLTTGSRNQIRNYIINVLDSGAKDDGSDTLDVLGYDSSVNGLDEFAAEPSDDIFLLRRTSYIPGKFGNEVSESPAFVALLHGTIDQARLAGADGDEPSERPQEVQRINYDASINGRMSVYGQGGNDWFAVDDNSVISTLDGGLGNDNFQIGQIYGSLRQPSDVSQADAFPTVATTRGYISPGISAPLVAQGGQGDDSFSVYSNQAELRLEGDAGNDLFVVRAFAIALTDPVTGEILTNPDGSAQVDTTNFSTGEQTNILPGAGNDSVEYNVNAPVSIDGGSGFDKVLVLGTEFPDNFVIRDDGIYGAGITIRYENVEVVEVDGLEGDDDFFVVSTPSGVATRIIGGLGSDHVSVGGDVADRIVSRQLEGSSGTINHTTTSGDDRYDGELTPGIDLNVASEDQGVVIIQEQNGTVVREGAVDNTDTYTVKLAEPITDQNTVVFVTVSAARSVKDEEDQGGDTITLAVDRDGDGTIDPPADLFTGTGQADAYTRKIVVDGVTTYVRNRSVVLRFDSTNWDLEQTVFVQSIADGFAEGDRVTTISHSVLVSDNATDDLRDVYDGVAVRNVEVTVIDQDAPGLIITPTDGETQVVEGSLNLQQGYSKGIADSYDIQLTKAPSGSVTVQFAFDDDQVLLSSKVGSRFSTSGGIASLTFDASNWSTPVTIDVTAFDDGTPSDTGVAEDRKVSVITHSIDATVVGRDPEFDDLLSQLDVEVLDDDLPDFLVQESDGSTLVSKDGTSVVDTYTIRLTAEPTADVMIDIETDGQTITSPTQLTFTDANWWIPQTVTVYGEPSFVPVEGTEYDREFSAQKHLLSNLRGPLHIEGGSVGPRALVSAIVLPKEGNQGLLEIGDQPLETEQIDVVNIYDDSSGEDKQGELSSSRLTGLNLPPDLVFPDGTAFGEPSVFPGGINFGQVSVDADGNIQADGARSSVEVLNVMLGEGNDQLSITGTLLAADEGSSGPAKHGTLTMVHGGGNSLVGGVVGGDTITITGGGGPGSPLVVFGDTSQDGVWYSGDASITDRSDNAYFGLKLHDQVGDADDAFRYGRAVDFDYNGNDVIDASGLDISDMVSLNGQVTVGVTIYGGGGNDTIDGSEAGDHLAGGSGDDVIRGGSGPDHIYGDSGFNVDPITRSLLVITSDPSADPVAFPPRDTVLAGNDTIHGGEGSDVVFGDHGVVQQDLSPGTFYSDHLTGIRRAVINVVDPSVGSSVLTTDAQATEKLLSLLRIQELRTVEPGDGGDDHIRGGLGIDRIFGGNGTDTINGGGDADVIFGDQGQISYVGPDYFGTDDSDLGTMDLIKSIDTESAFGADDIIFDDSSDDIILGGQGDDRIDAGSGQNIVFGDHGELLGVDSGANQPVGDPDPSKVDDAYAMQTLGLLQSIAFEVDTSGGNDVITTGVGRDIIFGGQGDDTINSYASDGGQIQDDGNNIVFGDFGLVDYLAEELADATQTPRTDDIDRIASIAAATALGGHDSITTGAGNDIVLGGAGDDVLSVGEGQNLTFGDNVALAAFHRDHVAGDPPLVFSVHEFTVGRIESVGFGDADSGNDVLTGNASNDVFFGGGGDDIIYAGGGDDLVFGDHGLIEATNDHPYDPATSLPPICWDLFPGDGFVRFTALNVDQSTGSGDDLVYGQEGRDVLMGQQGNDVLDGGLGDDILIGGSNVSGALDGDDRLDGGMGNDVVAGDNAEICYRPDLLDPRMRVLQGTQIYGTTAGNDGLSLVNELVDGVPQFIDPRGGTQYHIRLIDHSDTVEASRPEWFGNDYIAGGGGDDELFGQLGHDVIQGDGKIGTDPRTDLSVIAFDGAPTTFGAFRDGTVDDESSLIISPSLELASDGDDYIEGNGGQDVLFGNLGQDDLIGGSSNLFGLENANDRPDGDDLIFGGAGIDVARNDAGDAVVGTDGAISVLPSGHALDADVILGDNGVITRLVGVNGTQVDAAATTAASGLPASGGFLNFFHDSGPVDSNPDTYDRVVARSVQFLDYTPGGVLHDSRAANDRGGDDEIHGESGDDTVYGQRGNDVLFGDGQNDDLIGGYGHDWISGGTGDDGVLGDDGRIMTSRNSTTGEPLNGVAGLLDRDPDPKNANGNVLDEYIKTPGAIQEATINVSGELKKSANLVPFSVDPAFNGQFDEFVYSGSKQNDPLEFTDEGHYSDDILYGGLGNDVLHGGSGDDAMSGAEAPTESYTQLYDATGVLVGITRSDFGHPINLGDTLRFNPEDADGWHYDSTRRAGEFALYDEYDPRRKILLDVDGTASAEDTAANWFLNFDPSEGVHRPAGTIEKATGQSSPSYSEAWDDGQDALFGDLGNDWLVGGTGRDNLYGGFGNDLLNADDDHNTDTPDVPGSFDNESPDTQPSYEDRAFGGAGRDVLIGNTGGDRLIDWVGEFNSYLVPYAPFGMASVSRTMQPQLAEFLYALSFGDGADSTRATDVGNPERNGEPEGELGLIRQQDPAWQDQTGAPTDPQAGNIPGGKRDVLRSAGFNDGQMHGMAADSGTWEVVDGRLQVSAQSNQSDAVSVLALSDALPTYFEVLASVTAEKPTAGWKANGYIIFDYQSADQFKFAGIDVSNNKLVMGHRDSQGWHVDRQASVQGGIKHGKTYNLLLAVNGLTASLLLDNQTLFTHAFEPSVQDGYSFGLNWGLIGVGSDQSQGTFDNLAVQVLPPSIVWDQADGFDDGSARLLVGPSTGNWLLIGGALTGTADNDATAIRTVDFGLQQGIQSDAYVEVSASVATEAVGGLLFDQYAEDDFKYASLDPSTQQLFLGHVTPRRGIVADQVVPVSLAPGQPSDIKLVIKGTTVSVLVNDQLVTSHVYNSALTDGSLGVFSQSGQTTFDDFRIRTDDSRLLQWDASISTDPLDVNADGEVSPIDALLVINQLATIDPSLEGESTRFASGRFDVNRDQFISASDALMIINRLGVQATDDSAVPDASPQTPLSMALQAAELDKQDDDLITLLADDQVRWG</sequence>
<dbReference type="Gene3D" id="2.150.10.10">
    <property type="entry name" value="Serralysin-like metalloprotease, C-terminal"/>
    <property type="match status" value="5"/>
</dbReference>
<dbReference type="InterPro" id="IPR050557">
    <property type="entry name" value="RTX_toxin/Mannuronan_C5-epim"/>
</dbReference>
<feature type="region of interest" description="Disordered" evidence="3">
    <location>
        <begin position="6415"/>
        <end position="6439"/>
    </location>
</feature>
<feature type="region of interest" description="Disordered" evidence="3">
    <location>
        <begin position="1248"/>
        <end position="1271"/>
    </location>
</feature>
<feature type="compositionally biased region" description="Polar residues" evidence="3">
    <location>
        <begin position="1253"/>
        <end position="1271"/>
    </location>
</feature>
<organism evidence="4 5">
    <name type="scientific">Roseiconus nitratireducens</name>
    <dbReference type="NCBI Taxonomy" id="2605748"/>
    <lineage>
        <taxon>Bacteria</taxon>
        <taxon>Pseudomonadati</taxon>
        <taxon>Planctomycetota</taxon>
        <taxon>Planctomycetia</taxon>
        <taxon>Pirellulales</taxon>
        <taxon>Pirellulaceae</taxon>
        <taxon>Roseiconus</taxon>
    </lineage>
</organism>
<dbReference type="Gene3D" id="1.10.1330.10">
    <property type="entry name" value="Dockerin domain"/>
    <property type="match status" value="1"/>
</dbReference>
<evidence type="ECO:0000256" key="1">
    <source>
        <dbReference type="ARBA" id="ARBA00004613"/>
    </source>
</evidence>
<dbReference type="InterPro" id="IPR001343">
    <property type="entry name" value="Hemolysn_Ca-bd"/>
</dbReference>
<feature type="region of interest" description="Disordered" evidence="3">
    <location>
        <begin position="1400"/>
        <end position="1421"/>
    </location>
</feature>
<dbReference type="Pfam" id="PF00404">
    <property type="entry name" value="Dockerin_1"/>
    <property type="match status" value="1"/>
</dbReference>
<feature type="compositionally biased region" description="Basic and acidic residues" evidence="3">
    <location>
        <begin position="6415"/>
        <end position="6432"/>
    </location>
</feature>
<evidence type="ECO:0000256" key="3">
    <source>
        <dbReference type="SAM" id="MobiDB-lite"/>
    </source>
</evidence>
<dbReference type="InterPro" id="IPR036439">
    <property type="entry name" value="Dockerin_dom_sf"/>
</dbReference>
<dbReference type="Proteomes" id="UP000324479">
    <property type="component" value="Unassembled WGS sequence"/>
</dbReference>
<dbReference type="RefSeq" id="WP_150077525.1">
    <property type="nucleotide sequence ID" value="NZ_VWOX01000009.1"/>
</dbReference>
<dbReference type="GO" id="GO:0005509">
    <property type="term" value="F:calcium ion binding"/>
    <property type="evidence" value="ECO:0007669"/>
    <property type="project" value="InterPro"/>
</dbReference>
<feature type="region of interest" description="Disordered" evidence="3">
    <location>
        <begin position="1"/>
        <end position="26"/>
    </location>
</feature>
<feature type="region of interest" description="Disordered" evidence="3">
    <location>
        <begin position="4881"/>
        <end position="4903"/>
    </location>
</feature>
<dbReference type="InterPro" id="IPR002105">
    <property type="entry name" value="Dockerin_1_rpt"/>
</dbReference>
<dbReference type="Pfam" id="PF00353">
    <property type="entry name" value="HemolysinCabind"/>
    <property type="match status" value="14"/>
</dbReference>
<evidence type="ECO:0000313" key="5">
    <source>
        <dbReference type="Proteomes" id="UP000324479"/>
    </source>
</evidence>
<reference evidence="4 5" key="1">
    <citation type="submission" date="2019-08" db="EMBL/GenBank/DDBJ databases">
        <authorList>
            <person name="Dhanesh K."/>
            <person name="Kumar G."/>
            <person name="Sasikala C."/>
            <person name="Venkata Ramana C."/>
        </authorList>
    </citation>
    <scope>NUCLEOTIDE SEQUENCE [LARGE SCALE GENOMIC DNA]</scope>
    <source>
        <strain evidence="4 5">JC645</strain>
    </source>
</reference>
<dbReference type="EMBL" id="VWOX01000009">
    <property type="protein sequence ID" value="KAA5541791.1"/>
    <property type="molecule type" value="Genomic_DNA"/>
</dbReference>
<dbReference type="GO" id="GO:0005576">
    <property type="term" value="C:extracellular region"/>
    <property type="evidence" value="ECO:0007669"/>
    <property type="project" value="UniProtKB-SubCell"/>
</dbReference>
<keyword evidence="2" id="KW-0964">Secreted</keyword>
<proteinExistence type="predicted"/>
<feature type="region of interest" description="Disordered" evidence="3">
    <location>
        <begin position="6754"/>
        <end position="6778"/>
    </location>
</feature>
<evidence type="ECO:0000256" key="2">
    <source>
        <dbReference type="ARBA" id="ARBA00022525"/>
    </source>
</evidence>
<gene>
    <name evidence="4" type="ORF">FYK55_16405</name>
</gene>
<dbReference type="GO" id="GO:0004553">
    <property type="term" value="F:hydrolase activity, hydrolyzing O-glycosyl compounds"/>
    <property type="evidence" value="ECO:0007669"/>
    <property type="project" value="InterPro"/>
</dbReference>
<evidence type="ECO:0000313" key="4">
    <source>
        <dbReference type="EMBL" id="KAA5541791.1"/>
    </source>
</evidence>
<accession>A0A5M6D2U6</accession>
<dbReference type="InterPro" id="IPR047881">
    <property type="entry name" value="LktA_repeat"/>
</dbReference>
<dbReference type="InterPro" id="IPR011049">
    <property type="entry name" value="Serralysin-like_metalloprot_C"/>
</dbReference>
<dbReference type="PANTHER" id="PTHR38340">
    <property type="entry name" value="S-LAYER PROTEIN"/>
    <property type="match status" value="1"/>
</dbReference>
<keyword evidence="5" id="KW-1185">Reference proteome</keyword>
<dbReference type="NCBIfam" id="NF012206">
    <property type="entry name" value="LktA_tand_53"/>
    <property type="match status" value="12"/>
</dbReference>
<feature type="region of interest" description="Disordered" evidence="3">
    <location>
        <begin position="6876"/>
        <end position="6902"/>
    </location>
</feature>
<dbReference type="InterPro" id="IPR018511">
    <property type="entry name" value="Hemolysin-typ_Ca-bd_CS"/>
</dbReference>
<feature type="region of interest" description="Disordered" evidence="3">
    <location>
        <begin position="6483"/>
        <end position="6504"/>
    </location>
</feature>
<dbReference type="PANTHER" id="PTHR38340:SF1">
    <property type="entry name" value="S-LAYER PROTEIN"/>
    <property type="match status" value="1"/>
</dbReference>
<comment type="subcellular location">
    <subcellularLocation>
        <location evidence="1">Secreted</location>
    </subcellularLocation>
</comment>
<dbReference type="PROSITE" id="PS00330">
    <property type="entry name" value="HEMOLYSIN_CALCIUM"/>
    <property type="match status" value="8"/>
</dbReference>